<reference evidence="2" key="2">
    <citation type="submission" date="2020-09" db="EMBL/GenBank/DDBJ databases">
        <authorList>
            <person name="Sun Q."/>
            <person name="Zhou Y."/>
        </authorList>
    </citation>
    <scope>NUCLEOTIDE SEQUENCE</scope>
    <source>
        <strain evidence="2">CGMCC 1.15371</strain>
    </source>
</reference>
<dbReference type="EMBL" id="BMIR01000003">
    <property type="protein sequence ID" value="GGE34278.1"/>
    <property type="molecule type" value="Genomic_DNA"/>
</dbReference>
<dbReference type="Proteomes" id="UP000628775">
    <property type="component" value="Unassembled WGS sequence"/>
</dbReference>
<evidence type="ECO:0000313" key="2">
    <source>
        <dbReference type="EMBL" id="GGE34278.1"/>
    </source>
</evidence>
<keyword evidence="1" id="KW-0472">Membrane</keyword>
<proteinExistence type="predicted"/>
<protein>
    <submittedName>
        <fullName evidence="2">Uncharacterized protein</fullName>
    </submittedName>
</protein>
<accession>A0A8J2VR91</accession>
<organism evidence="2 3">
    <name type="scientific">Pullulanibacillus camelliae</name>
    <dbReference type="NCBI Taxonomy" id="1707096"/>
    <lineage>
        <taxon>Bacteria</taxon>
        <taxon>Bacillati</taxon>
        <taxon>Bacillota</taxon>
        <taxon>Bacilli</taxon>
        <taxon>Bacillales</taxon>
        <taxon>Sporolactobacillaceae</taxon>
        <taxon>Pullulanibacillus</taxon>
    </lineage>
</organism>
<reference evidence="2" key="1">
    <citation type="journal article" date="2014" name="Int. J. Syst. Evol. Microbiol.">
        <title>Complete genome sequence of Corynebacterium casei LMG S-19264T (=DSM 44701T), isolated from a smear-ripened cheese.</title>
        <authorList>
            <consortium name="US DOE Joint Genome Institute (JGI-PGF)"/>
            <person name="Walter F."/>
            <person name="Albersmeier A."/>
            <person name="Kalinowski J."/>
            <person name="Ruckert C."/>
        </authorList>
    </citation>
    <scope>NUCLEOTIDE SEQUENCE</scope>
    <source>
        <strain evidence="2">CGMCC 1.15371</strain>
    </source>
</reference>
<keyword evidence="1" id="KW-1133">Transmembrane helix</keyword>
<dbReference type="RefSeq" id="WP_188690382.1">
    <property type="nucleotide sequence ID" value="NZ_BMIR01000003.1"/>
</dbReference>
<dbReference type="AlphaFoldDB" id="A0A8J2VR91"/>
<comment type="caution">
    <text evidence="2">The sequence shown here is derived from an EMBL/GenBank/DDBJ whole genome shotgun (WGS) entry which is preliminary data.</text>
</comment>
<name>A0A8J2VR91_9BACL</name>
<feature type="transmembrane region" description="Helical" evidence="1">
    <location>
        <begin position="30"/>
        <end position="52"/>
    </location>
</feature>
<sequence length="71" mass="7696">MVKLLNLVCLIELVLGIVLAFLLPSESAYIFGGGLILGAVFTFLITLGLGLMTAYEEQRQSKVTQADKITH</sequence>
<evidence type="ECO:0000256" key="1">
    <source>
        <dbReference type="SAM" id="Phobius"/>
    </source>
</evidence>
<keyword evidence="3" id="KW-1185">Reference proteome</keyword>
<evidence type="ECO:0000313" key="3">
    <source>
        <dbReference type="Proteomes" id="UP000628775"/>
    </source>
</evidence>
<gene>
    <name evidence="2" type="ORF">GCM10011391_11220</name>
</gene>
<keyword evidence="1" id="KW-0812">Transmembrane</keyword>